<keyword evidence="2 4" id="KW-0472">Membrane</keyword>
<feature type="chain" id="PRO_5013599986" evidence="6">
    <location>
        <begin position="20"/>
        <end position="207"/>
    </location>
</feature>
<feature type="domain" description="OmpA-like" evidence="7">
    <location>
        <begin position="83"/>
        <end position="206"/>
    </location>
</feature>
<evidence type="ECO:0000256" key="3">
    <source>
        <dbReference type="ARBA" id="ARBA00023237"/>
    </source>
</evidence>
<dbReference type="InterPro" id="IPR006664">
    <property type="entry name" value="OMP_bac"/>
</dbReference>
<dbReference type="GO" id="GO:0009279">
    <property type="term" value="C:cell outer membrane"/>
    <property type="evidence" value="ECO:0007669"/>
    <property type="project" value="UniProtKB-SubCell"/>
</dbReference>
<comment type="subcellular location">
    <subcellularLocation>
        <location evidence="1">Cell outer membrane</location>
    </subcellularLocation>
</comment>
<protein>
    <submittedName>
        <fullName evidence="8">Cell envelope biogenesis protein OmpA</fullName>
    </submittedName>
</protein>
<dbReference type="Proteomes" id="UP000229278">
    <property type="component" value="Unassembled WGS sequence"/>
</dbReference>
<organism evidence="8 9">
    <name type="scientific">Candidatus Contendibacter odensensis</name>
    <dbReference type="NCBI Taxonomy" id="1400860"/>
    <lineage>
        <taxon>Bacteria</taxon>
        <taxon>Pseudomonadati</taxon>
        <taxon>Pseudomonadota</taxon>
        <taxon>Gammaproteobacteria</taxon>
        <taxon>Candidatus Competibacteraceae</taxon>
        <taxon>Candidatus Contendibacter</taxon>
    </lineage>
</organism>
<dbReference type="EMBL" id="PDTV01000009">
    <property type="protein sequence ID" value="PIE82958.1"/>
    <property type="molecule type" value="Genomic_DNA"/>
</dbReference>
<dbReference type="Pfam" id="PF00691">
    <property type="entry name" value="OmpA"/>
    <property type="match status" value="1"/>
</dbReference>
<evidence type="ECO:0000256" key="4">
    <source>
        <dbReference type="PROSITE-ProRule" id="PRU00473"/>
    </source>
</evidence>
<dbReference type="PROSITE" id="PS51123">
    <property type="entry name" value="OMPA_2"/>
    <property type="match status" value="1"/>
</dbReference>
<dbReference type="InterPro" id="IPR050330">
    <property type="entry name" value="Bact_OuterMem_StrucFunc"/>
</dbReference>
<feature type="compositionally biased region" description="Polar residues" evidence="5">
    <location>
        <begin position="177"/>
        <end position="193"/>
    </location>
</feature>
<dbReference type="CDD" id="cd07185">
    <property type="entry name" value="OmpA_C-like"/>
    <property type="match status" value="1"/>
</dbReference>
<evidence type="ECO:0000256" key="2">
    <source>
        <dbReference type="ARBA" id="ARBA00023136"/>
    </source>
</evidence>
<dbReference type="SUPFAM" id="SSF103088">
    <property type="entry name" value="OmpA-like"/>
    <property type="match status" value="1"/>
</dbReference>
<dbReference type="Gene3D" id="3.30.1330.60">
    <property type="entry name" value="OmpA-like domain"/>
    <property type="match status" value="1"/>
</dbReference>
<dbReference type="PRINTS" id="PR01021">
    <property type="entry name" value="OMPADOMAIN"/>
</dbReference>
<comment type="caution">
    <text evidence="8">The sequence shown here is derived from an EMBL/GenBank/DDBJ whole genome shotgun (WGS) entry which is preliminary data.</text>
</comment>
<accession>A0A2G6PEJ0</accession>
<dbReference type="AlphaFoldDB" id="A0A2G6PEJ0"/>
<evidence type="ECO:0000256" key="1">
    <source>
        <dbReference type="ARBA" id="ARBA00004442"/>
    </source>
</evidence>
<reference evidence="8 9" key="1">
    <citation type="submission" date="2017-10" db="EMBL/GenBank/DDBJ databases">
        <title>Novel microbial diversity and functional potential in the marine mammal oral microbiome.</title>
        <authorList>
            <person name="Dudek N.K."/>
            <person name="Sun C.L."/>
            <person name="Burstein D."/>
            <person name="Kantor R.S."/>
            <person name="Aliaga Goltsman D.S."/>
            <person name="Bik E.M."/>
            <person name="Thomas B.C."/>
            <person name="Banfield J.F."/>
            <person name="Relman D.A."/>
        </authorList>
    </citation>
    <scope>NUCLEOTIDE SEQUENCE [LARGE SCALE GENOMIC DNA]</scope>
    <source>
        <strain evidence="8">DOLJORAL78_50_517</strain>
    </source>
</reference>
<sequence length="207" mass="22063">MAGSLLFILVLSLASNAIAARLIPSEAEILASDQAAVDRLGPDRGAVELKADIRTIQGLAIDTNGVALNLQQAIVDLKAEVRDNEILIQLSADVLFDFDKADIKTDAEGELYKVALIIRNKAKGVVAIHGHTDAKGSNEYNQSLSMRRAKAVHLWLAKKGGAQARYAVVGHGETQPVAPNTNPDGTDNPSGRAQNRRVEISIQAVTP</sequence>
<gene>
    <name evidence="8" type="ORF">CSA09_03980</name>
</gene>
<evidence type="ECO:0000259" key="7">
    <source>
        <dbReference type="PROSITE" id="PS51123"/>
    </source>
</evidence>
<evidence type="ECO:0000313" key="8">
    <source>
        <dbReference type="EMBL" id="PIE82958.1"/>
    </source>
</evidence>
<dbReference type="InterPro" id="IPR036737">
    <property type="entry name" value="OmpA-like_sf"/>
</dbReference>
<dbReference type="PANTHER" id="PTHR30329">
    <property type="entry name" value="STATOR ELEMENT OF FLAGELLAR MOTOR COMPLEX"/>
    <property type="match status" value="1"/>
</dbReference>
<feature type="region of interest" description="Disordered" evidence="5">
    <location>
        <begin position="173"/>
        <end position="197"/>
    </location>
</feature>
<proteinExistence type="predicted"/>
<keyword evidence="6" id="KW-0732">Signal</keyword>
<evidence type="ECO:0000256" key="6">
    <source>
        <dbReference type="SAM" id="SignalP"/>
    </source>
</evidence>
<keyword evidence="3" id="KW-0998">Cell outer membrane</keyword>
<feature type="signal peptide" evidence="6">
    <location>
        <begin position="1"/>
        <end position="19"/>
    </location>
</feature>
<evidence type="ECO:0000313" key="9">
    <source>
        <dbReference type="Proteomes" id="UP000229278"/>
    </source>
</evidence>
<evidence type="ECO:0000256" key="5">
    <source>
        <dbReference type="SAM" id="MobiDB-lite"/>
    </source>
</evidence>
<dbReference type="InterPro" id="IPR006665">
    <property type="entry name" value="OmpA-like"/>
</dbReference>
<dbReference type="PANTHER" id="PTHR30329:SF21">
    <property type="entry name" value="LIPOPROTEIN YIAD-RELATED"/>
    <property type="match status" value="1"/>
</dbReference>
<name>A0A2G6PEJ0_9GAMM</name>